<protein>
    <submittedName>
        <fullName evidence="1">Uncharacterized protein</fullName>
    </submittedName>
</protein>
<name>A0A3P6SV59_CYLGO</name>
<accession>A0A3P6SV59</accession>
<evidence type="ECO:0000313" key="2">
    <source>
        <dbReference type="Proteomes" id="UP000271889"/>
    </source>
</evidence>
<reference evidence="1 2" key="1">
    <citation type="submission" date="2018-11" db="EMBL/GenBank/DDBJ databases">
        <authorList>
            <consortium name="Pathogen Informatics"/>
        </authorList>
    </citation>
    <scope>NUCLEOTIDE SEQUENCE [LARGE SCALE GENOMIC DNA]</scope>
</reference>
<dbReference type="EMBL" id="UYRV01024921">
    <property type="protein sequence ID" value="VDK76527.1"/>
    <property type="molecule type" value="Genomic_DNA"/>
</dbReference>
<dbReference type="AlphaFoldDB" id="A0A3P6SV59"/>
<organism evidence="1 2">
    <name type="scientific">Cylicostephanus goldi</name>
    <name type="common">Nematode worm</name>
    <dbReference type="NCBI Taxonomy" id="71465"/>
    <lineage>
        <taxon>Eukaryota</taxon>
        <taxon>Metazoa</taxon>
        <taxon>Ecdysozoa</taxon>
        <taxon>Nematoda</taxon>
        <taxon>Chromadorea</taxon>
        <taxon>Rhabditida</taxon>
        <taxon>Rhabditina</taxon>
        <taxon>Rhabditomorpha</taxon>
        <taxon>Strongyloidea</taxon>
        <taxon>Strongylidae</taxon>
        <taxon>Cylicostephanus</taxon>
    </lineage>
</organism>
<proteinExistence type="predicted"/>
<sequence>MGIQLLTQTGLQAFTQKLLQWDNCMGTPQEQDGVSTIGLHEQNGVGPTLHEHGEAISEAHPQLRFSRTATA</sequence>
<evidence type="ECO:0000313" key="1">
    <source>
        <dbReference type="EMBL" id="VDK76527.1"/>
    </source>
</evidence>
<keyword evidence="2" id="KW-1185">Reference proteome</keyword>
<dbReference type="Proteomes" id="UP000271889">
    <property type="component" value="Unassembled WGS sequence"/>
</dbReference>
<gene>
    <name evidence="1" type="ORF">CGOC_LOCUS7245</name>
</gene>